<dbReference type="Proteomes" id="UP000783390">
    <property type="component" value="Unassembled WGS sequence"/>
</dbReference>
<comment type="caution">
    <text evidence="3">The sequence shown here is derived from an EMBL/GenBank/DDBJ whole genome shotgun (WGS) entry which is preliminary data.</text>
</comment>
<evidence type="ECO:0000313" key="3">
    <source>
        <dbReference type="EMBL" id="MBP1890152.1"/>
    </source>
</evidence>
<proteinExistence type="predicted"/>
<dbReference type="InterPro" id="IPR043168">
    <property type="entry name" value="DegV_C"/>
</dbReference>
<dbReference type="InterPro" id="IPR050270">
    <property type="entry name" value="DegV_domain_contain"/>
</dbReference>
<sequence length="291" mass="32779">MNNFVIMTDSSCDLPENIIKQFSIDYIGLICNFNNKDYIEDCGKSLSYSEFYDDLRKGTMPTTSQINSFRFYKAFEKYAKENIPIIYISFSSALSGTYNSSLIAKEEILEDYPNADISIIDTKSASLGVGLLVYDACKLKESGASKEEIVKYLEDTKLKVNHLFTVDDLNHLKRGGRISPTVATIGTLFQVKPILYVPDNGTLQNFDKVKGRKKSIKALFNKFEEKVLDPNNQTIFISHGDCLDDANKLAEMIKEKYNTEIIINYIGLAIGSHSGPNTLSLFFKGNDRNIK</sequence>
<dbReference type="RefSeq" id="WP_209797081.1">
    <property type="nucleotide sequence ID" value="NZ_JAGGJZ010000005.1"/>
</dbReference>
<dbReference type="NCBIfam" id="TIGR00762">
    <property type="entry name" value="DegV"/>
    <property type="match status" value="1"/>
</dbReference>
<reference evidence="3 4" key="1">
    <citation type="submission" date="2021-03" db="EMBL/GenBank/DDBJ databases">
        <title>Genomic Encyclopedia of Type Strains, Phase IV (KMG-IV): sequencing the most valuable type-strain genomes for metagenomic binning, comparative biology and taxonomic classification.</title>
        <authorList>
            <person name="Goeker M."/>
        </authorList>
    </citation>
    <scope>NUCLEOTIDE SEQUENCE [LARGE SCALE GENOMIC DNA]</scope>
    <source>
        <strain evidence="3 4">DSM 3984</strain>
    </source>
</reference>
<accession>A0ABS4F1L3</accession>
<dbReference type="SUPFAM" id="SSF82549">
    <property type="entry name" value="DAK1/DegV-like"/>
    <property type="match status" value="1"/>
</dbReference>
<dbReference type="Gene3D" id="2.20.28.50">
    <property type="entry name" value="degv family protein"/>
    <property type="match status" value="1"/>
</dbReference>
<gene>
    <name evidence="3" type="ORF">J2Z53_001742</name>
</gene>
<protein>
    <submittedName>
        <fullName evidence="3">DegV family protein with EDD domain</fullName>
    </submittedName>
</protein>
<evidence type="ECO:0000313" key="4">
    <source>
        <dbReference type="Proteomes" id="UP000783390"/>
    </source>
</evidence>
<organism evidence="3 4">
    <name type="scientific">Clostridium moniliforme</name>
    <dbReference type="NCBI Taxonomy" id="39489"/>
    <lineage>
        <taxon>Bacteria</taxon>
        <taxon>Bacillati</taxon>
        <taxon>Bacillota</taxon>
        <taxon>Clostridia</taxon>
        <taxon>Eubacteriales</taxon>
        <taxon>Clostridiaceae</taxon>
        <taxon>Clostridium</taxon>
    </lineage>
</organism>
<name>A0ABS4F1L3_9CLOT</name>
<evidence type="ECO:0000256" key="2">
    <source>
        <dbReference type="ARBA" id="ARBA00023121"/>
    </source>
</evidence>
<dbReference type="Gene3D" id="3.30.1180.10">
    <property type="match status" value="1"/>
</dbReference>
<dbReference type="PANTHER" id="PTHR33434:SF3">
    <property type="entry name" value="DEGV DOMAIN-CONTAINING PROTEIN YITS"/>
    <property type="match status" value="1"/>
</dbReference>
<dbReference type="Gene3D" id="3.40.50.10440">
    <property type="entry name" value="Dihydroxyacetone kinase, domain 1"/>
    <property type="match status" value="1"/>
</dbReference>
<evidence type="ECO:0000256" key="1">
    <source>
        <dbReference type="ARBA" id="ARBA00003238"/>
    </source>
</evidence>
<dbReference type="PANTHER" id="PTHR33434">
    <property type="entry name" value="DEGV DOMAIN-CONTAINING PROTEIN DR_1986-RELATED"/>
    <property type="match status" value="1"/>
</dbReference>
<dbReference type="InterPro" id="IPR003797">
    <property type="entry name" value="DegV"/>
</dbReference>
<keyword evidence="4" id="KW-1185">Reference proteome</keyword>
<comment type="function">
    <text evidence="1">May bind long-chain fatty acids, such as palmitate, and may play a role in lipid transport or fatty acid metabolism.</text>
</comment>
<dbReference type="Pfam" id="PF02645">
    <property type="entry name" value="DegV"/>
    <property type="match status" value="1"/>
</dbReference>
<dbReference type="EMBL" id="JAGGJZ010000005">
    <property type="protein sequence ID" value="MBP1890152.1"/>
    <property type="molecule type" value="Genomic_DNA"/>
</dbReference>
<keyword evidence="2" id="KW-0446">Lipid-binding</keyword>
<dbReference type="PROSITE" id="PS51482">
    <property type="entry name" value="DEGV"/>
    <property type="match status" value="1"/>
</dbReference>